<reference evidence="1 2" key="1">
    <citation type="submission" date="2019-08" db="EMBL/GenBank/DDBJ databases">
        <title>Calorimonas adulescens gen. nov., sp. nov., an anaerobic thermophilic bacterium from Sakhalin hot spring.</title>
        <authorList>
            <person name="Khomyakova M.A."/>
            <person name="Merkel A.Y."/>
            <person name="Novikov A."/>
            <person name="Bonch-Osmolovskaya E.A."/>
            <person name="Slobodkin A.I."/>
        </authorList>
    </citation>
    <scope>NUCLEOTIDE SEQUENCE [LARGE SCALE GENOMIC DNA]</scope>
    <source>
        <strain evidence="1 2">A05MB</strain>
    </source>
</reference>
<dbReference type="AlphaFoldDB" id="A0A5D8QGB3"/>
<dbReference type="RefSeq" id="WP_149545051.1">
    <property type="nucleotide sequence ID" value="NZ_VTPS01000007.1"/>
</dbReference>
<comment type="caution">
    <text evidence="1">The sequence shown here is derived from an EMBL/GenBank/DDBJ whole genome shotgun (WGS) entry which is preliminary data.</text>
</comment>
<evidence type="ECO:0000313" key="1">
    <source>
        <dbReference type="EMBL" id="TZE82288.1"/>
    </source>
</evidence>
<dbReference type="EMBL" id="VTPS01000007">
    <property type="protein sequence ID" value="TZE82288.1"/>
    <property type="molecule type" value="Genomic_DNA"/>
</dbReference>
<proteinExistence type="predicted"/>
<organism evidence="1 2">
    <name type="scientific">Calorimonas adulescens</name>
    <dbReference type="NCBI Taxonomy" id="2606906"/>
    <lineage>
        <taxon>Bacteria</taxon>
        <taxon>Bacillati</taxon>
        <taxon>Bacillota</taxon>
        <taxon>Clostridia</taxon>
        <taxon>Thermoanaerobacterales</taxon>
        <taxon>Thermoanaerobacteraceae</taxon>
        <taxon>Calorimonas</taxon>
    </lineage>
</organism>
<protein>
    <submittedName>
        <fullName evidence="1">Uncharacterized protein</fullName>
    </submittedName>
</protein>
<dbReference type="InterPro" id="IPR046074">
    <property type="entry name" value="DUF6092"/>
</dbReference>
<name>A0A5D8QGB3_9THEO</name>
<accession>A0A5D8QGB3</accession>
<dbReference type="Pfam" id="PF19585">
    <property type="entry name" value="DUF6092"/>
    <property type="match status" value="1"/>
</dbReference>
<keyword evidence="2" id="KW-1185">Reference proteome</keyword>
<gene>
    <name evidence="1" type="ORF">FWJ32_05935</name>
</gene>
<sequence>MLSDRVDYRDVLAFMVTSAVGLFHEPKLYGPLRLLESASMLIEYAKGNDIQDETLDEINSRIKKCTKLVMTNEEKFEEGVNEILKLIIEAL</sequence>
<dbReference type="Proteomes" id="UP000322976">
    <property type="component" value="Unassembled WGS sequence"/>
</dbReference>
<evidence type="ECO:0000313" key="2">
    <source>
        <dbReference type="Proteomes" id="UP000322976"/>
    </source>
</evidence>